<reference evidence="2 3" key="1">
    <citation type="journal article" date="2024" name="G3 (Bethesda)">
        <title>Genome assembly of Hibiscus sabdariffa L. provides insights into metabolisms of medicinal natural products.</title>
        <authorList>
            <person name="Kim T."/>
        </authorList>
    </citation>
    <scope>NUCLEOTIDE SEQUENCE [LARGE SCALE GENOMIC DNA]</scope>
    <source>
        <strain evidence="2">TK-2024</strain>
        <tissue evidence="2">Old leaves</tissue>
    </source>
</reference>
<dbReference type="Proteomes" id="UP001472677">
    <property type="component" value="Unassembled WGS sequence"/>
</dbReference>
<dbReference type="EMBL" id="JBBPBM010000003">
    <property type="protein sequence ID" value="KAK8593405.1"/>
    <property type="molecule type" value="Genomic_DNA"/>
</dbReference>
<gene>
    <name evidence="2" type="ORF">V6N12_045487</name>
</gene>
<keyword evidence="3" id="KW-1185">Reference proteome</keyword>
<accession>A0ABR2G2X7</accession>
<comment type="caution">
    <text evidence="2">The sequence shown here is derived from an EMBL/GenBank/DDBJ whole genome shotgun (WGS) entry which is preliminary data.</text>
</comment>
<sequence>MCSKNYFLVPSHHRVQEGLMVGYGQERQGLSTVTDHTTEITSELDLGQFYRLVRGMREMEVRKLANESRPIEFSARKRGLLMSGRNQAVIKRKQSGKVGEKHVSQKAAPPHARLVGDVPSSPKKMEAEPNSIFKEGLSMVEREALAVWEVSRTLEVSFNDGKSRWKFVQDLDLMDLFLLEGANTWSNNHENPTFVRIDRFLISGHFSIAFPNVLQKMLSKSLSDYNAIILFEEAKNWGTNLLRCSTTALKGRDLMTRLSTQ</sequence>
<evidence type="ECO:0000256" key="1">
    <source>
        <dbReference type="SAM" id="MobiDB-lite"/>
    </source>
</evidence>
<organism evidence="2 3">
    <name type="scientific">Hibiscus sabdariffa</name>
    <name type="common">roselle</name>
    <dbReference type="NCBI Taxonomy" id="183260"/>
    <lineage>
        <taxon>Eukaryota</taxon>
        <taxon>Viridiplantae</taxon>
        <taxon>Streptophyta</taxon>
        <taxon>Embryophyta</taxon>
        <taxon>Tracheophyta</taxon>
        <taxon>Spermatophyta</taxon>
        <taxon>Magnoliopsida</taxon>
        <taxon>eudicotyledons</taxon>
        <taxon>Gunneridae</taxon>
        <taxon>Pentapetalae</taxon>
        <taxon>rosids</taxon>
        <taxon>malvids</taxon>
        <taxon>Malvales</taxon>
        <taxon>Malvaceae</taxon>
        <taxon>Malvoideae</taxon>
        <taxon>Hibiscus</taxon>
    </lineage>
</organism>
<evidence type="ECO:0000313" key="3">
    <source>
        <dbReference type="Proteomes" id="UP001472677"/>
    </source>
</evidence>
<evidence type="ECO:0000313" key="2">
    <source>
        <dbReference type="EMBL" id="KAK8593405.1"/>
    </source>
</evidence>
<proteinExistence type="predicted"/>
<feature type="region of interest" description="Disordered" evidence="1">
    <location>
        <begin position="94"/>
        <end position="126"/>
    </location>
</feature>
<name>A0ABR2G2X7_9ROSI</name>
<protein>
    <submittedName>
        <fullName evidence="2">Uncharacterized protein</fullName>
    </submittedName>
</protein>